<dbReference type="PANTHER" id="PTHR37534:SF20">
    <property type="entry name" value="PRO1A C6 ZINK-FINGER PROTEIN"/>
    <property type="match status" value="1"/>
</dbReference>
<feature type="region of interest" description="Disordered" evidence="3">
    <location>
        <begin position="1"/>
        <end position="36"/>
    </location>
</feature>
<dbReference type="Pfam" id="PF00172">
    <property type="entry name" value="Zn_clus"/>
    <property type="match status" value="1"/>
</dbReference>
<dbReference type="CDD" id="cd00067">
    <property type="entry name" value="GAL4"/>
    <property type="match status" value="1"/>
</dbReference>
<dbReference type="Proteomes" id="UP000094020">
    <property type="component" value="Chromosome 2"/>
</dbReference>
<dbReference type="AlphaFoldDB" id="A0AAJ8L0G2"/>
<dbReference type="Pfam" id="PF11951">
    <property type="entry name" value="Fungal_trans_2"/>
    <property type="match status" value="1"/>
</dbReference>
<dbReference type="InterPro" id="IPR001138">
    <property type="entry name" value="Zn2Cys6_DnaBD"/>
</dbReference>
<dbReference type="Gene3D" id="4.10.240.10">
    <property type="entry name" value="Zn(2)-C6 fungal-type DNA-binding domain"/>
    <property type="match status" value="1"/>
</dbReference>
<dbReference type="GO" id="GO:0005634">
    <property type="term" value="C:nucleus"/>
    <property type="evidence" value="ECO:0007669"/>
    <property type="project" value="UniProtKB-SubCell"/>
</dbReference>
<gene>
    <name evidence="5" type="ORF">I206_101679</name>
</gene>
<evidence type="ECO:0000259" key="4">
    <source>
        <dbReference type="PROSITE" id="PS50048"/>
    </source>
</evidence>
<evidence type="ECO:0000256" key="1">
    <source>
        <dbReference type="ARBA" id="ARBA00004123"/>
    </source>
</evidence>
<dbReference type="KEGG" id="kpin:30174721"/>
<keyword evidence="6" id="KW-1185">Reference proteome</keyword>
<dbReference type="EMBL" id="CP144520">
    <property type="protein sequence ID" value="WWC67767.1"/>
    <property type="molecule type" value="Genomic_DNA"/>
</dbReference>
<feature type="compositionally biased region" description="Polar residues" evidence="3">
    <location>
        <begin position="1"/>
        <end position="30"/>
    </location>
</feature>
<dbReference type="PROSITE" id="PS00463">
    <property type="entry name" value="ZN2_CY6_FUNGAL_1"/>
    <property type="match status" value="1"/>
</dbReference>
<evidence type="ECO:0000256" key="2">
    <source>
        <dbReference type="ARBA" id="ARBA00023242"/>
    </source>
</evidence>
<evidence type="ECO:0000256" key="3">
    <source>
        <dbReference type="SAM" id="MobiDB-lite"/>
    </source>
</evidence>
<dbReference type="InterPro" id="IPR036864">
    <property type="entry name" value="Zn2-C6_fun-type_DNA-bd_sf"/>
</dbReference>
<dbReference type="PANTHER" id="PTHR37534">
    <property type="entry name" value="TRANSCRIPTIONAL ACTIVATOR PROTEIN UGA3"/>
    <property type="match status" value="1"/>
</dbReference>
<organism evidence="5 6">
    <name type="scientific">Kwoniella pini CBS 10737</name>
    <dbReference type="NCBI Taxonomy" id="1296096"/>
    <lineage>
        <taxon>Eukaryota</taxon>
        <taxon>Fungi</taxon>
        <taxon>Dikarya</taxon>
        <taxon>Basidiomycota</taxon>
        <taxon>Agaricomycotina</taxon>
        <taxon>Tremellomycetes</taxon>
        <taxon>Tremellales</taxon>
        <taxon>Cryptococcaceae</taxon>
        <taxon>Kwoniella</taxon>
    </lineage>
</organism>
<sequence length="659" mass="74887">MPVIRSNQLKTSSSPSTPSIEHDTQSSQVEKQPKTKATRSRNGCLVCRSRRLKCDLGKPECKRCVNYGAECVYPEKKAFNPNAVAEKLAKRHKKSSFIQDQDQDQSLDILKNEDQDIQDKIESKLNSQIDIESNVYISPQAISSTSFNNQTISQSIKSLSPIISTNNINNTGQPAWLLHPTHNVQQMDAVELLMALCRDTRMGQFFGGPLDPPEFLKKLFPVEEDLRCFHHALTYSLSILVVEEEPNPWVEHVARLFLVPTGEAPLSSEALKQGMLAMGAIHLSVLEARGSVSSSSGRTRELGLAYRWEAVKLLRQAKNIQEEIMSDAFFAATVIVNFDDVLGANPHWREVVRLGLLAVRKRGGCEQMLFPDNPYPDHPLSSMTPASVPDKPVSPLLRCLIESMVISDVGRSLSTGDPTVVLTDSSTWWERLAPTDPSEHDSCESTWGMHRSIPRLMTRVINLTWESQDLERQSFFDYEGEIPFTSSNETSNIAITWFEEKKRWRQSLKFRINELRNDMSNWILNIPKTILRKRTKDGSLATWHSFQILILRDLLKLPRENEIIQKSADTVLDICSQVGDKVEWMNFSLLITITALITPIQRQRAREVLRWFRVQCCYEIDVLESVAEECWKRIDDGLDDEACSWREILLEMGCTVLLG</sequence>
<evidence type="ECO:0000313" key="5">
    <source>
        <dbReference type="EMBL" id="WWC67767.1"/>
    </source>
</evidence>
<keyword evidence="2" id="KW-0539">Nucleus</keyword>
<accession>A0AAJ8L0G2</accession>
<comment type="subcellular location">
    <subcellularLocation>
        <location evidence="1">Nucleus</location>
    </subcellularLocation>
</comment>
<proteinExistence type="predicted"/>
<dbReference type="RefSeq" id="XP_070058537.1">
    <property type="nucleotide sequence ID" value="XM_070202436.1"/>
</dbReference>
<evidence type="ECO:0000313" key="6">
    <source>
        <dbReference type="Proteomes" id="UP000094020"/>
    </source>
</evidence>
<dbReference type="PROSITE" id="PS50048">
    <property type="entry name" value="ZN2_CY6_FUNGAL_2"/>
    <property type="match status" value="1"/>
</dbReference>
<dbReference type="GeneID" id="30174721"/>
<dbReference type="GO" id="GO:0008270">
    <property type="term" value="F:zinc ion binding"/>
    <property type="evidence" value="ECO:0007669"/>
    <property type="project" value="InterPro"/>
</dbReference>
<dbReference type="GO" id="GO:0000981">
    <property type="term" value="F:DNA-binding transcription factor activity, RNA polymerase II-specific"/>
    <property type="evidence" value="ECO:0007669"/>
    <property type="project" value="InterPro"/>
</dbReference>
<dbReference type="SUPFAM" id="SSF57701">
    <property type="entry name" value="Zn2/Cys6 DNA-binding domain"/>
    <property type="match status" value="1"/>
</dbReference>
<dbReference type="InterPro" id="IPR021858">
    <property type="entry name" value="Fun_TF"/>
</dbReference>
<reference evidence="5" key="2">
    <citation type="submission" date="2024-02" db="EMBL/GenBank/DDBJ databases">
        <title>Comparative genomics of Cryptococcus and Kwoniella reveals pathogenesis evolution and contrasting modes of karyotype evolution via chromosome fusion or intercentromeric recombination.</title>
        <authorList>
            <person name="Coelho M.A."/>
            <person name="David-Palma M."/>
            <person name="Shea T."/>
            <person name="Bowers K."/>
            <person name="McGinley-Smith S."/>
            <person name="Mohammad A.W."/>
            <person name="Gnirke A."/>
            <person name="Yurkov A.M."/>
            <person name="Nowrousian M."/>
            <person name="Sun S."/>
            <person name="Cuomo C.A."/>
            <person name="Heitman J."/>
        </authorList>
    </citation>
    <scope>NUCLEOTIDE SEQUENCE</scope>
    <source>
        <strain evidence="5">CBS 10737</strain>
    </source>
</reference>
<protein>
    <recommendedName>
        <fullName evidence="4">Zn(2)-C6 fungal-type domain-containing protein</fullName>
    </recommendedName>
</protein>
<dbReference type="SMART" id="SM00066">
    <property type="entry name" value="GAL4"/>
    <property type="match status" value="1"/>
</dbReference>
<feature type="domain" description="Zn(2)-C6 fungal-type" evidence="4">
    <location>
        <begin position="43"/>
        <end position="73"/>
    </location>
</feature>
<reference evidence="5" key="1">
    <citation type="submission" date="2013-07" db="EMBL/GenBank/DDBJ databases">
        <authorList>
            <consortium name="The Broad Institute Genome Sequencing Platform"/>
            <person name="Cuomo C."/>
            <person name="Litvintseva A."/>
            <person name="Chen Y."/>
            <person name="Heitman J."/>
            <person name="Sun S."/>
            <person name="Springer D."/>
            <person name="Dromer F."/>
            <person name="Young S.K."/>
            <person name="Zeng Q."/>
            <person name="Gargeya S."/>
            <person name="Fitzgerald M."/>
            <person name="Abouelleil A."/>
            <person name="Alvarado L."/>
            <person name="Berlin A.M."/>
            <person name="Chapman S.B."/>
            <person name="Dewar J."/>
            <person name="Goldberg J."/>
            <person name="Griggs A."/>
            <person name="Gujja S."/>
            <person name="Hansen M."/>
            <person name="Howarth C."/>
            <person name="Imamovic A."/>
            <person name="Larimer J."/>
            <person name="McCowan C."/>
            <person name="Murphy C."/>
            <person name="Pearson M."/>
            <person name="Priest M."/>
            <person name="Roberts A."/>
            <person name="Saif S."/>
            <person name="Shea T."/>
            <person name="Sykes S."/>
            <person name="Wortman J."/>
            <person name="Nusbaum C."/>
            <person name="Birren B."/>
        </authorList>
    </citation>
    <scope>NUCLEOTIDE SEQUENCE</scope>
    <source>
        <strain evidence="5">CBS 10737</strain>
    </source>
</reference>
<name>A0AAJ8L0G2_9TREE</name>